<proteinExistence type="predicted"/>
<gene>
    <name evidence="2" type="ORF">UFOPK3522_00594</name>
</gene>
<accession>A0A6J5ZJF3</accession>
<evidence type="ECO:0000313" key="2">
    <source>
        <dbReference type="EMBL" id="CAB4341027.1"/>
    </source>
</evidence>
<feature type="transmembrane region" description="Helical" evidence="1">
    <location>
        <begin position="118"/>
        <end position="141"/>
    </location>
</feature>
<dbReference type="EMBL" id="CAESAO010000035">
    <property type="protein sequence ID" value="CAB4341027.1"/>
    <property type="molecule type" value="Genomic_DNA"/>
</dbReference>
<dbReference type="AlphaFoldDB" id="A0A6J5ZJF3"/>
<keyword evidence="1" id="KW-0812">Transmembrane</keyword>
<keyword evidence="1" id="KW-0472">Membrane</keyword>
<feature type="transmembrane region" description="Helical" evidence="1">
    <location>
        <begin position="79"/>
        <end position="98"/>
    </location>
</feature>
<reference evidence="2" key="1">
    <citation type="submission" date="2020-05" db="EMBL/GenBank/DDBJ databases">
        <authorList>
            <person name="Chiriac C."/>
            <person name="Salcher M."/>
            <person name="Ghai R."/>
            <person name="Kavagutti S V."/>
        </authorList>
    </citation>
    <scope>NUCLEOTIDE SEQUENCE</scope>
</reference>
<keyword evidence="1" id="KW-1133">Transmembrane helix</keyword>
<feature type="transmembrane region" description="Helical" evidence="1">
    <location>
        <begin position="27"/>
        <end position="48"/>
    </location>
</feature>
<name>A0A6J5ZJF3_9ZZZZ</name>
<protein>
    <submittedName>
        <fullName evidence="2">Unannotated protein</fullName>
    </submittedName>
</protein>
<evidence type="ECO:0000256" key="1">
    <source>
        <dbReference type="SAM" id="Phobius"/>
    </source>
</evidence>
<organism evidence="2">
    <name type="scientific">freshwater metagenome</name>
    <dbReference type="NCBI Taxonomy" id="449393"/>
    <lineage>
        <taxon>unclassified sequences</taxon>
        <taxon>metagenomes</taxon>
        <taxon>ecological metagenomes</taxon>
    </lineage>
</organism>
<feature type="transmembrane region" description="Helical" evidence="1">
    <location>
        <begin position="54"/>
        <end position="72"/>
    </location>
</feature>
<sequence>MKPVVHKGEAVIEHPNRAKSASQAMRAVVVAVLILSSLLIAVITIGGWSALAGMKPICIVWIFLDLVFAYNVAKWRRGVLPVIATLAMMMAVFGLIAIPSWVDREGFGYAQPALSSGLLGSLTAILVALQVLVIIASMYAFRQQWNVEVEHWPAEEGDALPAGA</sequence>